<evidence type="ECO:0000256" key="1">
    <source>
        <dbReference type="SAM" id="MobiDB-lite"/>
    </source>
</evidence>
<feature type="compositionally biased region" description="Acidic residues" evidence="1">
    <location>
        <begin position="82"/>
        <end position="99"/>
    </location>
</feature>
<feature type="region of interest" description="Disordered" evidence="1">
    <location>
        <begin position="17"/>
        <end position="121"/>
    </location>
</feature>
<keyword evidence="3" id="KW-1185">Reference proteome</keyword>
<evidence type="ECO:0000313" key="2">
    <source>
        <dbReference type="EMBL" id="KAK9125530.1"/>
    </source>
</evidence>
<organism evidence="2 3">
    <name type="scientific">Stephania cephalantha</name>
    <dbReference type="NCBI Taxonomy" id="152367"/>
    <lineage>
        <taxon>Eukaryota</taxon>
        <taxon>Viridiplantae</taxon>
        <taxon>Streptophyta</taxon>
        <taxon>Embryophyta</taxon>
        <taxon>Tracheophyta</taxon>
        <taxon>Spermatophyta</taxon>
        <taxon>Magnoliopsida</taxon>
        <taxon>Ranunculales</taxon>
        <taxon>Menispermaceae</taxon>
        <taxon>Menispermoideae</taxon>
        <taxon>Cissampelideae</taxon>
        <taxon>Stephania</taxon>
    </lineage>
</organism>
<feature type="compositionally biased region" description="Basic and acidic residues" evidence="1">
    <location>
        <begin position="51"/>
        <end position="65"/>
    </location>
</feature>
<accession>A0AAP0P1M0</accession>
<protein>
    <recommendedName>
        <fullName evidence="4">Transposase</fullName>
    </recommendedName>
</protein>
<name>A0AAP0P1M0_9MAGN</name>
<reference evidence="2 3" key="1">
    <citation type="submission" date="2024-01" db="EMBL/GenBank/DDBJ databases">
        <title>Genome assemblies of Stephania.</title>
        <authorList>
            <person name="Yang L."/>
        </authorList>
    </citation>
    <scope>NUCLEOTIDE SEQUENCE [LARGE SCALE GENOMIC DNA]</scope>
    <source>
        <strain evidence="2">JXDWG</strain>
        <tissue evidence="2">Leaf</tissue>
    </source>
</reference>
<comment type="caution">
    <text evidence="2">The sequence shown here is derived from an EMBL/GenBank/DDBJ whole genome shotgun (WGS) entry which is preliminary data.</text>
</comment>
<feature type="compositionally biased region" description="Acidic residues" evidence="1">
    <location>
        <begin position="26"/>
        <end position="50"/>
    </location>
</feature>
<dbReference type="PANTHER" id="PTHR10775:SF180">
    <property type="entry name" value="TRANSPOSON, EN_SPM-LIKE, TRANSPOSASE-ASSOCIATED DOMAIN PROTEIN-RELATED"/>
    <property type="match status" value="1"/>
</dbReference>
<proteinExistence type="predicted"/>
<dbReference type="AlphaFoldDB" id="A0AAP0P1M0"/>
<feature type="compositionally biased region" description="Basic and acidic residues" evidence="1">
    <location>
        <begin position="100"/>
        <end position="114"/>
    </location>
</feature>
<evidence type="ECO:0008006" key="4">
    <source>
        <dbReference type="Google" id="ProtNLM"/>
    </source>
</evidence>
<evidence type="ECO:0000313" key="3">
    <source>
        <dbReference type="Proteomes" id="UP001419268"/>
    </source>
</evidence>
<sequence length="273" mass="30799">MDWIPCTYTIWFHHGGSSPIVRNEVANDEGDEVTTDEGDEITTDEEDDGDEVARNEGDGVARIEGDEGNGVVWDDGDRVATDEGDEMDDGDGVDGDEGDGVARDEGDGVVRDEGDGGNEDLEDVNIQVDDERLFEEDRTPPLYSGCTKYTRFSAVVILYKHKAIYGLSNNGFNELLKIVVDMLPQENILPKSLQEVKKLLKEYELHYEKIHACVNDCCLFRKENEALDACPKCKSSRWKVSKSNKETKKRIPAKILRYFPIIPRFKKCMGHWK</sequence>
<dbReference type="Proteomes" id="UP001419268">
    <property type="component" value="Unassembled WGS sequence"/>
</dbReference>
<gene>
    <name evidence="2" type="ORF">Scep_014376</name>
</gene>
<dbReference type="PANTHER" id="PTHR10775">
    <property type="entry name" value="OS08G0208400 PROTEIN"/>
    <property type="match status" value="1"/>
</dbReference>
<dbReference type="EMBL" id="JBBNAG010000006">
    <property type="protein sequence ID" value="KAK9125530.1"/>
    <property type="molecule type" value="Genomic_DNA"/>
</dbReference>